<dbReference type="Proteomes" id="UP000375525">
    <property type="component" value="Unassembled WGS sequence"/>
</dbReference>
<sequence length="161" mass="18146">MAIRLKAKLITLEPICLYEGERSAHTLTNQTTEYLFSIGDKGVLSAWNSIGLFADPLTSIATITLKNDNSFQIKVSNLNIELPAEEFGTVDERLKNMRDLLLTDLELFQFSDELGGFKIGKMKEFDGESSKPLIYESFTLEPNQERKITFEPAKLGYIITS</sequence>
<gene>
    <name evidence="1" type="ORF">PS880_02956</name>
</gene>
<organism evidence="1 2">
    <name type="scientific">Pseudomonas fluorescens</name>
    <dbReference type="NCBI Taxonomy" id="294"/>
    <lineage>
        <taxon>Bacteria</taxon>
        <taxon>Pseudomonadati</taxon>
        <taxon>Pseudomonadota</taxon>
        <taxon>Gammaproteobacteria</taxon>
        <taxon>Pseudomonadales</taxon>
        <taxon>Pseudomonadaceae</taxon>
        <taxon>Pseudomonas</taxon>
    </lineage>
</organism>
<evidence type="ECO:0000313" key="2">
    <source>
        <dbReference type="Proteomes" id="UP000375525"/>
    </source>
</evidence>
<protein>
    <submittedName>
        <fullName evidence="1">Uncharacterized protein</fullName>
    </submittedName>
</protein>
<dbReference type="RefSeq" id="WP_150780337.1">
    <property type="nucleotide sequence ID" value="NZ_CABVIH010000013.1"/>
</dbReference>
<accession>A0A5E7KVT8</accession>
<name>A0A5E7KVT8_PSEFL</name>
<reference evidence="1 2" key="1">
    <citation type="submission" date="2019-09" db="EMBL/GenBank/DDBJ databases">
        <authorList>
            <person name="Chandra G."/>
            <person name="Truman W A."/>
        </authorList>
    </citation>
    <scope>NUCLEOTIDE SEQUENCE [LARGE SCALE GENOMIC DNA]</scope>
    <source>
        <strain evidence="1">PS880</strain>
    </source>
</reference>
<dbReference type="EMBL" id="CABVIH010000013">
    <property type="protein sequence ID" value="VVP03787.1"/>
    <property type="molecule type" value="Genomic_DNA"/>
</dbReference>
<dbReference type="AlphaFoldDB" id="A0A5E7KVT8"/>
<evidence type="ECO:0000313" key="1">
    <source>
        <dbReference type="EMBL" id="VVP03787.1"/>
    </source>
</evidence>
<proteinExistence type="predicted"/>